<feature type="compositionally biased region" description="Basic and acidic residues" evidence="1">
    <location>
        <begin position="71"/>
        <end position="85"/>
    </location>
</feature>
<reference evidence="2" key="2">
    <citation type="submission" date="2023-03" db="EMBL/GenBank/DDBJ databases">
        <authorList>
            <person name="Inwood S.N."/>
            <person name="Skelly J.G."/>
            <person name="Guhlin J."/>
            <person name="Harrop T.W.R."/>
            <person name="Goldson S.G."/>
            <person name="Dearden P.K."/>
        </authorList>
    </citation>
    <scope>NUCLEOTIDE SEQUENCE</scope>
    <source>
        <strain evidence="2">Irish</strain>
        <tissue evidence="2">Whole body</tissue>
    </source>
</reference>
<evidence type="ECO:0000313" key="3">
    <source>
        <dbReference type="Proteomes" id="UP001168990"/>
    </source>
</evidence>
<protein>
    <submittedName>
        <fullName evidence="2">Uncharacterized protein</fullName>
    </submittedName>
</protein>
<gene>
    <name evidence="2" type="ORF">PV328_007739</name>
</gene>
<name>A0AA39C9D2_9HYME</name>
<comment type="caution">
    <text evidence="2">The sequence shown here is derived from an EMBL/GenBank/DDBJ whole genome shotgun (WGS) entry which is preliminary data.</text>
</comment>
<proteinExistence type="predicted"/>
<feature type="region of interest" description="Disordered" evidence="1">
    <location>
        <begin position="62"/>
        <end position="85"/>
    </location>
</feature>
<dbReference type="InterPro" id="IPR021109">
    <property type="entry name" value="Peptidase_aspartic_dom_sf"/>
</dbReference>
<dbReference type="EMBL" id="JAQQBS010001423">
    <property type="protein sequence ID" value="KAK0160311.1"/>
    <property type="molecule type" value="Genomic_DNA"/>
</dbReference>
<organism evidence="2 3">
    <name type="scientific">Microctonus aethiopoides</name>
    <dbReference type="NCBI Taxonomy" id="144406"/>
    <lineage>
        <taxon>Eukaryota</taxon>
        <taxon>Metazoa</taxon>
        <taxon>Ecdysozoa</taxon>
        <taxon>Arthropoda</taxon>
        <taxon>Hexapoda</taxon>
        <taxon>Insecta</taxon>
        <taxon>Pterygota</taxon>
        <taxon>Neoptera</taxon>
        <taxon>Endopterygota</taxon>
        <taxon>Hymenoptera</taxon>
        <taxon>Apocrita</taxon>
        <taxon>Ichneumonoidea</taxon>
        <taxon>Braconidae</taxon>
        <taxon>Euphorinae</taxon>
        <taxon>Microctonus</taxon>
    </lineage>
</organism>
<evidence type="ECO:0000256" key="1">
    <source>
        <dbReference type="SAM" id="MobiDB-lite"/>
    </source>
</evidence>
<sequence>MEKIALAKMLPKEKLQQFTVRMQRLTKREPSERGRKSRITRNFINRVKTEKKRDEEVSVNFLRGRNHNRSKGKDNSSPSKREIKTDQLAELTKTLTTLLAIIIEKIDGLSLSKRQEQPNQTQKFNTTDENTIFSELEEYENEIDVIHDYPLSPSDMEVILIDISEKSREVNIQTLPKYFEQHEPPAEIIKRINLRKKFVINQEIRSQRPIINFRIPEEITSTLKTVKLADGKTAPIHGKCDCIIDVGDVSRLVTFSIMDTTESMVLGTDFICQFRLQLNMKHKEWWLYGSQKRFMLTTKPFSKCKNNEQFEICNNTPLGLTPLIKRYIEIEDGRPIRQKPYGRSPV</sequence>
<reference evidence="2" key="1">
    <citation type="journal article" date="2023" name="bioRxiv">
        <title>Scaffold-level genome assemblies of two parasitoid biocontrol wasps reveal the parthenogenesis mechanism and an associated novel virus.</title>
        <authorList>
            <person name="Inwood S."/>
            <person name="Skelly J."/>
            <person name="Guhlin J."/>
            <person name="Harrop T."/>
            <person name="Goldson S."/>
            <person name="Dearden P."/>
        </authorList>
    </citation>
    <scope>NUCLEOTIDE SEQUENCE</scope>
    <source>
        <strain evidence="2">Irish</strain>
        <tissue evidence="2">Whole body</tissue>
    </source>
</reference>
<accession>A0AA39C9D2</accession>
<evidence type="ECO:0000313" key="2">
    <source>
        <dbReference type="EMBL" id="KAK0160311.1"/>
    </source>
</evidence>
<dbReference type="Gene3D" id="2.40.70.10">
    <property type="entry name" value="Acid Proteases"/>
    <property type="match status" value="1"/>
</dbReference>
<dbReference type="AlphaFoldDB" id="A0AA39C9D2"/>
<dbReference type="Proteomes" id="UP001168990">
    <property type="component" value="Unassembled WGS sequence"/>
</dbReference>
<keyword evidence="3" id="KW-1185">Reference proteome</keyword>